<name>A0ABV4K3S6_9BACT</name>
<reference evidence="1 2" key="1">
    <citation type="submission" date="2024-08" db="EMBL/GenBank/DDBJ databases">
        <title>Sulfate-reducing bacteria isolated from formation water of the oil field in Kazakhstan and description of Pseudodesulfovibrio sp.</title>
        <authorList>
            <person name="Bidzhieva S.K."/>
            <person name="Tourova T.P."/>
            <person name="Grouzdev D.S."/>
            <person name="Beletsky A.V."/>
            <person name="Sokolova D.S."/>
            <person name="Samigullina S.R."/>
            <person name="Poltaraus A.B."/>
            <person name="Avtukh A.N."/>
            <person name="Tereshina V.M."/>
            <person name="Zhaparov N.S."/>
            <person name="Mardanov A.V."/>
            <person name="Nazina T.N."/>
        </authorList>
    </citation>
    <scope>NUCLEOTIDE SEQUENCE [LARGE SCALE GENOMIC DNA]</scope>
    <source>
        <strain evidence="1 2">9FUS</strain>
    </source>
</reference>
<protein>
    <submittedName>
        <fullName evidence="1">SatD family protein</fullName>
    </submittedName>
</protein>
<keyword evidence="2" id="KW-1185">Reference proteome</keyword>
<sequence>MRESMDFVGVVTGDVVSSTSAREPGLVQETLARVLNDVSCANRSGMVRDFAVYRGDGFQGVVTPGDALRVALHIRMSLLAEFRRWGEKKLDVRMGVGVGRVDALGESSGRSRGEAFLLSGRGVDELSVKLAEKRRLAVRTPWEPFNRALVPQCALFDALASGWTERQSRAAGLALQECGTERRIGELMGVGQSTAHQHLAASGFWAVEKFIEYYERSVRELVSGEELSHG</sequence>
<proteinExistence type="predicted"/>
<dbReference type="InterPro" id="IPR032580">
    <property type="entry name" value="SatD"/>
</dbReference>
<evidence type="ECO:0000313" key="1">
    <source>
        <dbReference type="EMBL" id="MEZ7197619.1"/>
    </source>
</evidence>
<organism evidence="1 2">
    <name type="scientific">Pseudodesulfovibrio karagichevae</name>
    <dbReference type="NCBI Taxonomy" id="3239305"/>
    <lineage>
        <taxon>Bacteria</taxon>
        <taxon>Pseudomonadati</taxon>
        <taxon>Thermodesulfobacteriota</taxon>
        <taxon>Desulfovibrionia</taxon>
        <taxon>Desulfovibrionales</taxon>
        <taxon>Desulfovibrionaceae</taxon>
    </lineage>
</organism>
<accession>A0ABV4K3S6</accession>
<comment type="caution">
    <text evidence="1">The sequence shown here is derived from an EMBL/GenBank/DDBJ whole genome shotgun (WGS) entry which is preliminary data.</text>
</comment>
<gene>
    <name evidence="1" type="ORF">AB6M95_12715</name>
</gene>
<dbReference type="Pfam" id="PF16264">
    <property type="entry name" value="SatD"/>
    <property type="match status" value="1"/>
</dbReference>
<dbReference type="RefSeq" id="WP_371387134.1">
    <property type="nucleotide sequence ID" value="NZ_JBGLYH010000037.1"/>
</dbReference>
<dbReference type="EMBL" id="JBGLYH010000037">
    <property type="protein sequence ID" value="MEZ7197619.1"/>
    <property type="molecule type" value="Genomic_DNA"/>
</dbReference>
<evidence type="ECO:0000313" key="2">
    <source>
        <dbReference type="Proteomes" id="UP001568698"/>
    </source>
</evidence>
<dbReference type="Proteomes" id="UP001568698">
    <property type="component" value="Unassembled WGS sequence"/>
</dbReference>